<dbReference type="Proteomes" id="UP001321760">
    <property type="component" value="Unassembled WGS sequence"/>
</dbReference>
<evidence type="ECO:0000313" key="1">
    <source>
        <dbReference type="EMBL" id="KAK4452281.1"/>
    </source>
</evidence>
<sequence>MSSKSTGISCPLNSLICPSVLLYLLFLPLLHVDSLSFSTPEPAKFSSQHKKCASGRKTRNGITLFTISNKSDRHNICRESNWGRQRTPRRTRYALKLTSKKGSPTQSRTGDLESRRDLIPNHFSGVYYAGE</sequence>
<reference evidence="1" key="1">
    <citation type="journal article" date="2023" name="Mol. Phylogenet. Evol.">
        <title>Genome-scale phylogeny and comparative genomics of the fungal order Sordariales.</title>
        <authorList>
            <person name="Hensen N."/>
            <person name="Bonometti L."/>
            <person name="Westerberg I."/>
            <person name="Brannstrom I.O."/>
            <person name="Guillou S."/>
            <person name="Cros-Aarteil S."/>
            <person name="Calhoun S."/>
            <person name="Haridas S."/>
            <person name="Kuo A."/>
            <person name="Mondo S."/>
            <person name="Pangilinan J."/>
            <person name="Riley R."/>
            <person name="LaButti K."/>
            <person name="Andreopoulos B."/>
            <person name="Lipzen A."/>
            <person name="Chen C."/>
            <person name="Yan M."/>
            <person name="Daum C."/>
            <person name="Ng V."/>
            <person name="Clum A."/>
            <person name="Steindorff A."/>
            <person name="Ohm R.A."/>
            <person name="Martin F."/>
            <person name="Silar P."/>
            <person name="Natvig D.O."/>
            <person name="Lalanne C."/>
            <person name="Gautier V."/>
            <person name="Ament-Velasquez S.L."/>
            <person name="Kruys A."/>
            <person name="Hutchinson M.I."/>
            <person name="Powell A.J."/>
            <person name="Barry K."/>
            <person name="Miller A.N."/>
            <person name="Grigoriev I.V."/>
            <person name="Debuchy R."/>
            <person name="Gladieux P."/>
            <person name="Hiltunen Thoren M."/>
            <person name="Johannesson H."/>
        </authorList>
    </citation>
    <scope>NUCLEOTIDE SEQUENCE</scope>
    <source>
        <strain evidence="1">PSN243</strain>
    </source>
</reference>
<keyword evidence="2" id="KW-1185">Reference proteome</keyword>
<protein>
    <recommendedName>
        <fullName evidence="3">Secreted protein</fullName>
    </recommendedName>
</protein>
<dbReference type="AlphaFoldDB" id="A0AAV9GX21"/>
<accession>A0AAV9GX21</accession>
<evidence type="ECO:0000313" key="2">
    <source>
        <dbReference type="Proteomes" id="UP001321760"/>
    </source>
</evidence>
<name>A0AAV9GX21_9PEZI</name>
<evidence type="ECO:0008006" key="3">
    <source>
        <dbReference type="Google" id="ProtNLM"/>
    </source>
</evidence>
<organism evidence="1 2">
    <name type="scientific">Podospora aff. communis PSN243</name>
    <dbReference type="NCBI Taxonomy" id="3040156"/>
    <lineage>
        <taxon>Eukaryota</taxon>
        <taxon>Fungi</taxon>
        <taxon>Dikarya</taxon>
        <taxon>Ascomycota</taxon>
        <taxon>Pezizomycotina</taxon>
        <taxon>Sordariomycetes</taxon>
        <taxon>Sordariomycetidae</taxon>
        <taxon>Sordariales</taxon>
        <taxon>Podosporaceae</taxon>
        <taxon>Podospora</taxon>
    </lineage>
</organism>
<reference evidence="1" key="2">
    <citation type="submission" date="2023-05" db="EMBL/GenBank/DDBJ databases">
        <authorList>
            <consortium name="Lawrence Berkeley National Laboratory"/>
            <person name="Steindorff A."/>
            <person name="Hensen N."/>
            <person name="Bonometti L."/>
            <person name="Westerberg I."/>
            <person name="Brannstrom I.O."/>
            <person name="Guillou S."/>
            <person name="Cros-Aarteil S."/>
            <person name="Calhoun S."/>
            <person name="Haridas S."/>
            <person name="Kuo A."/>
            <person name="Mondo S."/>
            <person name="Pangilinan J."/>
            <person name="Riley R."/>
            <person name="Labutti K."/>
            <person name="Andreopoulos B."/>
            <person name="Lipzen A."/>
            <person name="Chen C."/>
            <person name="Yanf M."/>
            <person name="Daum C."/>
            <person name="Ng V."/>
            <person name="Clum A."/>
            <person name="Ohm R."/>
            <person name="Martin F."/>
            <person name="Silar P."/>
            <person name="Natvig D."/>
            <person name="Lalanne C."/>
            <person name="Gautier V."/>
            <person name="Ament-Velasquez S.L."/>
            <person name="Kruys A."/>
            <person name="Hutchinson M.I."/>
            <person name="Powell A.J."/>
            <person name="Barry K."/>
            <person name="Miller A.N."/>
            <person name="Grigoriev I.V."/>
            <person name="Debuchy R."/>
            <person name="Gladieux P."/>
            <person name="Thoren M.H."/>
            <person name="Johannesson H."/>
        </authorList>
    </citation>
    <scope>NUCLEOTIDE SEQUENCE</scope>
    <source>
        <strain evidence="1">PSN243</strain>
    </source>
</reference>
<proteinExistence type="predicted"/>
<gene>
    <name evidence="1" type="ORF">QBC34DRAFT_31497</name>
</gene>
<dbReference type="EMBL" id="MU865924">
    <property type="protein sequence ID" value="KAK4452281.1"/>
    <property type="molecule type" value="Genomic_DNA"/>
</dbReference>
<comment type="caution">
    <text evidence="1">The sequence shown here is derived from an EMBL/GenBank/DDBJ whole genome shotgun (WGS) entry which is preliminary data.</text>
</comment>